<feature type="region of interest" description="Disordered" evidence="1">
    <location>
        <begin position="96"/>
        <end position="121"/>
    </location>
</feature>
<feature type="region of interest" description="Disordered" evidence="1">
    <location>
        <begin position="340"/>
        <end position="406"/>
    </location>
</feature>
<feature type="compositionally biased region" description="Basic residues" evidence="1">
    <location>
        <begin position="1386"/>
        <end position="1397"/>
    </location>
</feature>
<dbReference type="Proteomes" id="UP001189429">
    <property type="component" value="Unassembled WGS sequence"/>
</dbReference>
<evidence type="ECO:0000256" key="1">
    <source>
        <dbReference type="SAM" id="MobiDB-lite"/>
    </source>
</evidence>
<accession>A0ABN9TYM1</accession>
<feature type="compositionally biased region" description="Basic residues" evidence="1">
    <location>
        <begin position="1420"/>
        <end position="1431"/>
    </location>
</feature>
<comment type="caution">
    <text evidence="2">The sequence shown here is derived from an EMBL/GenBank/DDBJ whole genome shotgun (WGS) entry which is preliminary data.</text>
</comment>
<evidence type="ECO:0000313" key="3">
    <source>
        <dbReference type="Proteomes" id="UP001189429"/>
    </source>
</evidence>
<sequence length="1475" mass="161123">MTPFSPCAFRNGGLCDDGPIVEASRIWTKNVWRAVKELSLERDVGPALAKKHPPKKFALPFGIKIAPPKPDLAVAGPRADVGDNTTDEEMELDAREEEAVSLDDDSQSEPDAPGANFPEGVRGYDTAVTGRAKCGVCKGNLELGASPETRHAEFEFDLSDSNQRFAAAWLYDMGKGSTCDKGVVVKSQVKAPKAPKLKESRCNLKFTDEELLIHHIQAVLGFTVVVDPDDGVTKGVEILDHAPGVKRFRRGAGHYASKSEKTTYDTEGEVAAEARRMADEHAAHLGGEVRCRSGAHEPRADGVVMDDGAPEEEEVSTPPTGSGLRFGGPLVQAVSDALREDDDGLGPQDSISCVGRQSRAPSGSASFDVGRQRAVVTPVAEASRDGGDGIPKASDVTKPRRHRRSGPQLAIENAKAMRDKLEQSHSWEKHMESASRHRDFMALMIRTGSLARKAGEISSNPEAAEISDSLFEVKETLEGRQRFFDRCKEDFPSVVLEPSLDDKAHMLMSTRPAMMSLLTTNMHYLIGNIFDRDVGDKCVHAFAVALNAFDARDGPLQTSFGILGRLRQGGRGQKNATLSLADKLLKSSDVKLIVGVMQLLDAHLPCMTTAPIETVDVKALFKMLENGWYPQAWVDMYTVRSIGLMLAASLKHEPGDVDSIERSIRQIFINVVENAAQVSPRLKAQTRSICGMQMQHGKTAWDKMVHIHSEFSRVTSMCQGEAFEKVQQLAEAFEGALKEGPEASYSVLFDAMEDVDAVATIKQLGAVFGDCATRVEDVSVVGMDGADVEHMRDKHVGLMRDLARLMLHLGNDVMAFCEQQQLSVLFEYVFSNREASDLYTYGLSDRQPDVPDEALSPLEFLAFLTEFFAMLVPFKLPDGVQELRIACASAASIAADIHHGKDAVESFDFDAAVGFFVKARTKTKGFDPKSACANLPCPNGAAAETARHWVLIGTSSAEISAYVKLLYTMDTSDAAFERLEEATAKRANGKSPGGLLDLTITMQLATEAEKLHPTLVSVRPNFQRNIGQLRADWDATFNRMIGKVNQLGLMEQFVHAYTGIYKAGWADEQATKIKTFNYKVQEYEEMYNQAAKILSCCCVLPHVIALETAKMNKYISGTLRYKFEDSPPNLKKKLAASDVFAPHRGQGEKMSDAAETVESSSIQAASSASVTAPAQKGIGGPRKKLLQKKQKGGGGGPPSLAASPTRLPDGSVTPLLPRPPSNPLPAGPASSSPCCGRAEVEAGPRPHRAIAFRRDRSHFSGVAFAFLRQLERPRMAAAAACRAAVALGAAAGAAALARNAAEDGRFDGPPDGLRWGQRARRDEPERRHAVQSCEGQEVPQEERVFLARPRERGRFQVQGRRRLLAECVLGLAPSERSLQQHPSRSSPHRRRDVHLPRLGRRRPEVYSEWRSCVELRAPRPARRRPHPHPARRPQASREHAAGDAEAEVELIPEWLSPQRAGLDPSRGRMVPRSAL</sequence>
<feature type="region of interest" description="Disordered" evidence="1">
    <location>
        <begin position="1375"/>
        <end position="1397"/>
    </location>
</feature>
<protein>
    <submittedName>
        <fullName evidence="2">Uncharacterized protein</fullName>
    </submittedName>
</protein>
<name>A0ABN9TYM1_9DINO</name>
<feature type="compositionally biased region" description="Basic and acidic residues" evidence="1">
    <location>
        <begin position="291"/>
        <end position="300"/>
    </location>
</feature>
<feature type="compositionally biased region" description="Low complexity" evidence="1">
    <location>
        <begin position="1159"/>
        <end position="1169"/>
    </location>
</feature>
<keyword evidence="3" id="KW-1185">Reference proteome</keyword>
<gene>
    <name evidence="2" type="ORF">PCOR1329_LOCUS42759</name>
</gene>
<evidence type="ECO:0000313" key="2">
    <source>
        <dbReference type="EMBL" id="CAK0850328.1"/>
    </source>
</evidence>
<feature type="region of interest" description="Disordered" evidence="1">
    <location>
        <begin position="1142"/>
        <end position="1241"/>
    </location>
</feature>
<feature type="compositionally biased region" description="Basic residues" evidence="1">
    <location>
        <begin position="1181"/>
        <end position="1191"/>
    </location>
</feature>
<feature type="compositionally biased region" description="Acidic residues" evidence="1">
    <location>
        <begin position="96"/>
        <end position="108"/>
    </location>
</feature>
<organism evidence="2 3">
    <name type="scientific">Prorocentrum cordatum</name>
    <dbReference type="NCBI Taxonomy" id="2364126"/>
    <lineage>
        <taxon>Eukaryota</taxon>
        <taxon>Sar</taxon>
        <taxon>Alveolata</taxon>
        <taxon>Dinophyceae</taxon>
        <taxon>Prorocentrales</taxon>
        <taxon>Prorocentraceae</taxon>
        <taxon>Prorocentrum</taxon>
    </lineage>
</organism>
<feature type="region of interest" description="Disordered" evidence="1">
    <location>
        <begin position="291"/>
        <end position="328"/>
    </location>
</feature>
<feature type="compositionally biased region" description="Basic and acidic residues" evidence="1">
    <location>
        <begin position="1319"/>
        <end position="1328"/>
    </location>
</feature>
<proteinExistence type="predicted"/>
<feature type="compositionally biased region" description="Pro residues" evidence="1">
    <location>
        <begin position="1216"/>
        <end position="1226"/>
    </location>
</feature>
<dbReference type="EMBL" id="CAUYUJ010015138">
    <property type="protein sequence ID" value="CAK0850328.1"/>
    <property type="molecule type" value="Genomic_DNA"/>
</dbReference>
<feature type="region of interest" description="Disordered" evidence="1">
    <location>
        <begin position="1420"/>
        <end position="1475"/>
    </location>
</feature>
<reference evidence="2" key="1">
    <citation type="submission" date="2023-10" db="EMBL/GenBank/DDBJ databases">
        <authorList>
            <person name="Chen Y."/>
            <person name="Shah S."/>
            <person name="Dougan E. K."/>
            <person name="Thang M."/>
            <person name="Chan C."/>
        </authorList>
    </citation>
    <scope>NUCLEOTIDE SEQUENCE [LARGE SCALE GENOMIC DNA]</scope>
</reference>
<feature type="region of interest" description="Disordered" evidence="1">
    <location>
        <begin position="1305"/>
        <end position="1335"/>
    </location>
</feature>